<keyword evidence="2" id="KW-1185">Reference proteome</keyword>
<name>A0ABQ8S937_PERAM</name>
<dbReference type="Proteomes" id="UP001148838">
    <property type="component" value="Unassembled WGS sequence"/>
</dbReference>
<gene>
    <name evidence="1" type="ORF">ANN_19159</name>
</gene>
<evidence type="ECO:0000313" key="1">
    <source>
        <dbReference type="EMBL" id="KAJ4430571.1"/>
    </source>
</evidence>
<organism evidence="1 2">
    <name type="scientific">Periplaneta americana</name>
    <name type="common">American cockroach</name>
    <name type="synonym">Blatta americana</name>
    <dbReference type="NCBI Taxonomy" id="6978"/>
    <lineage>
        <taxon>Eukaryota</taxon>
        <taxon>Metazoa</taxon>
        <taxon>Ecdysozoa</taxon>
        <taxon>Arthropoda</taxon>
        <taxon>Hexapoda</taxon>
        <taxon>Insecta</taxon>
        <taxon>Pterygota</taxon>
        <taxon>Neoptera</taxon>
        <taxon>Polyneoptera</taxon>
        <taxon>Dictyoptera</taxon>
        <taxon>Blattodea</taxon>
        <taxon>Blattoidea</taxon>
        <taxon>Blattidae</taxon>
        <taxon>Blattinae</taxon>
        <taxon>Periplaneta</taxon>
    </lineage>
</organism>
<evidence type="ECO:0000313" key="2">
    <source>
        <dbReference type="Proteomes" id="UP001148838"/>
    </source>
</evidence>
<protein>
    <submittedName>
        <fullName evidence="1">Uncharacterized protein</fullName>
    </submittedName>
</protein>
<comment type="caution">
    <text evidence="1">The sequence shown here is derived from an EMBL/GenBank/DDBJ whole genome shotgun (WGS) entry which is preliminary data.</text>
</comment>
<dbReference type="EMBL" id="JAJSOF020000031">
    <property type="protein sequence ID" value="KAJ4430571.1"/>
    <property type="molecule type" value="Genomic_DNA"/>
</dbReference>
<sequence length="167" mass="19343">MNNITKPIRTNTIQVMFNKEDPRLSAVEIHTWLDEKIKVRESDIQTLQLVAKQYAVYIKFKSAVLYEQYLQKHSDESNFELMNGTTVSVSIGPAEQDYVAVRVMNVPPEISNEWMKNVLTNYGKIHSIENERWSSRHGFQVETGIRIVKMSMDKHIPVTLLIANYEA</sequence>
<reference evidence="1 2" key="1">
    <citation type="journal article" date="2022" name="Allergy">
        <title>Genome assembly and annotation of Periplaneta americana reveal a comprehensive cockroach allergen profile.</title>
        <authorList>
            <person name="Wang L."/>
            <person name="Xiong Q."/>
            <person name="Saelim N."/>
            <person name="Wang L."/>
            <person name="Nong W."/>
            <person name="Wan A.T."/>
            <person name="Shi M."/>
            <person name="Liu X."/>
            <person name="Cao Q."/>
            <person name="Hui J.H.L."/>
            <person name="Sookrung N."/>
            <person name="Leung T.F."/>
            <person name="Tungtrongchitr A."/>
            <person name="Tsui S.K.W."/>
        </authorList>
    </citation>
    <scope>NUCLEOTIDE SEQUENCE [LARGE SCALE GENOMIC DNA]</scope>
    <source>
        <strain evidence="1">PWHHKU_190912</strain>
    </source>
</reference>
<proteinExistence type="predicted"/>
<accession>A0ABQ8S937</accession>